<dbReference type="AlphaFoldDB" id="A0A2R8C768"/>
<keyword evidence="11" id="KW-0378">Hydrolase</keyword>
<keyword evidence="9" id="KW-0472">Membrane</keyword>
<dbReference type="Gene3D" id="3.40.50.300">
    <property type="entry name" value="P-loop containing nucleotide triphosphate hydrolases"/>
    <property type="match status" value="2"/>
</dbReference>
<dbReference type="OrthoDB" id="9805029at2"/>
<dbReference type="PANTHER" id="PTHR43790">
    <property type="entry name" value="CARBOHYDRATE TRANSPORT ATP-BINDING PROTEIN MG119-RELATED"/>
    <property type="match status" value="1"/>
</dbReference>
<dbReference type="GO" id="GO:0016887">
    <property type="term" value="F:ATP hydrolysis activity"/>
    <property type="evidence" value="ECO:0007669"/>
    <property type="project" value="InterPro"/>
</dbReference>
<gene>
    <name evidence="11" type="primary">mglA</name>
    <name evidence="11" type="ORF">TRM7615_01779</name>
</gene>
<proteinExistence type="predicted"/>
<dbReference type="InterPro" id="IPR050107">
    <property type="entry name" value="ABC_carbohydrate_import_ATPase"/>
</dbReference>
<evidence type="ECO:0000256" key="5">
    <source>
        <dbReference type="ARBA" id="ARBA00022737"/>
    </source>
</evidence>
<dbReference type="CDD" id="cd03215">
    <property type="entry name" value="ABC_Carb_Monos_II"/>
    <property type="match status" value="1"/>
</dbReference>
<evidence type="ECO:0000256" key="7">
    <source>
        <dbReference type="ARBA" id="ARBA00022840"/>
    </source>
</evidence>
<evidence type="ECO:0000256" key="1">
    <source>
        <dbReference type="ARBA" id="ARBA00004202"/>
    </source>
</evidence>
<dbReference type="PROSITE" id="PS00211">
    <property type="entry name" value="ABC_TRANSPORTER_1"/>
    <property type="match status" value="2"/>
</dbReference>
<reference evidence="12" key="1">
    <citation type="submission" date="2018-03" db="EMBL/GenBank/DDBJ databases">
        <authorList>
            <person name="Rodrigo-Torres L."/>
            <person name="Arahal R. D."/>
            <person name="Lucena T."/>
        </authorList>
    </citation>
    <scope>NUCLEOTIDE SEQUENCE [LARGE SCALE GENOMIC DNA]</scope>
    <source>
        <strain evidence="12">CECT 7615</strain>
    </source>
</reference>
<keyword evidence="7 11" id="KW-0067">ATP-binding</keyword>
<evidence type="ECO:0000256" key="4">
    <source>
        <dbReference type="ARBA" id="ARBA00022597"/>
    </source>
</evidence>
<feature type="domain" description="ABC transporter" evidence="10">
    <location>
        <begin position="6"/>
        <end position="237"/>
    </location>
</feature>
<keyword evidence="8" id="KW-1278">Translocase</keyword>
<protein>
    <submittedName>
        <fullName evidence="11">Galactose/methyl galactoside import ATP-binding protein MglA</fullName>
        <ecNumber evidence="11">3.6.3.17</ecNumber>
    </submittedName>
</protein>
<dbReference type="CDD" id="cd03216">
    <property type="entry name" value="ABC_Carb_Monos_I"/>
    <property type="match status" value="1"/>
</dbReference>
<feature type="domain" description="ABC transporter" evidence="10">
    <location>
        <begin position="253"/>
        <end position="498"/>
    </location>
</feature>
<evidence type="ECO:0000313" key="11">
    <source>
        <dbReference type="EMBL" id="SPJ28281.1"/>
    </source>
</evidence>
<keyword evidence="5" id="KW-0677">Repeat</keyword>
<keyword evidence="4" id="KW-0762">Sugar transport</keyword>
<organism evidence="11 12">
    <name type="scientific">Falsiruegeria mediterranea M17</name>
    <dbReference type="NCBI Taxonomy" id="1200281"/>
    <lineage>
        <taxon>Bacteria</taxon>
        <taxon>Pseudomonadati</taxon>
        <taxon>Pseudomonadota</taxon>
        <taxon>Alphaproteobacteria</taxon>
        <taxon>Rhodobacterales</taxon>
        <taxon>Roseobacteraceae</taxon>
        <taxon>Falsiruegeria</taxon>
    </lineage>
</organism>
<dbReference type="PROSITE" id="PS50893">
    <property type="entry name" value="ABC_TRANSPORTER_2"/>
    <property type="match status" value="2"/>
</dbReference>
<dbReference type="PANTHER" id="PTHR43790:SF4">
    <property type="entry name" value="GUANOSINE IMPORT ATP-BINDING PROTEIN NUPO"/>
    <property type="match status" value="1"/>
</dbReference>
<evidence type="ECO:0000256" key="6">
    <source>
        <dbReference type="ARBA" id="ARBA00022741"/>
    </source>
</evidence>
<dbReference type="GO" id="GO:0005524">
    <property type="term" value="F:ATP binding"/>
    <property type="evidence" value="ECO:0007669"/>
    <property type="project" value="UniProtKB-KW"/>
</dbReference>
<evidence type="ECO:0000313" key="12">
    <source>
        <dbReference type="Proteomes" id="UP000244898"/>
    </source>
</evidence>
<dbReference type="EC" id="3.6.3.17" evidence="11"/>
<keyword evidence="3" id="KW-1003">Cell membrane</keyword>
<name>A0A2R8C768_9RHOB</name>
<dbReference type="EMBL" id="ONZG01000004">
    <property type="protein sequence ID" value="SPJ28281.1"/>
    <property type="molecule type" value="Genomic_DNA"/>
</dbReference>
<dbReference type="InterPro" id="IPR027417">
    <property type="entry name" value="P-loop_NTPase"/>
</dbReference>
<evidence type="ECO:0000259" key="10">
    <source>
        <dbReference type="PROSITE" id="PS50893"/>
    </source>
</evidence>
<dbReference type="InterPro" id="IPR017871">
    <property type="entry name" value="ABC_transporter-like_CS"/>
</dbReference>
<dbReference type="Pfam" id="PF00005">
    <property type="entry name" value="ABC_tran"/>
    <property type="match status" value="2"/>
</dbReference>
<dbReference type="FunFam" id="3.40.50.300:FF:000127">
    <property type="entry name" value="Ribose import ATP-binding protein RbsA"/>
    <property type="match status" value="1"/>
</dbReference>
<evidence type="ECO:0000256" key="3">
    <source>
        <dbReference type="ARBA" id="ARBA00022475"/>
    </source>
</evidence>
<sequence>MTTPLLSLQGLTKAYPGVVANDTVSFDIGQGEVHALLGENGAGKSTLVKMIYGLVKPDSGKMVLNGQPFAPAEPRAARADGIAMVFQHFSLFDALNVAENIALGMENPPKMGDLAARIREVSETYGLPLDPYRTVGDLSAGERQRVEIIRCLLQDPKLLIMDEPTSVLTPQEVDILFETLQKLRSEGTSILYISHKLEEIRTLCDHATILRLGKNVGECIPAETSARDMAEMMVGSTLQTPERGGRDFGEVALDISGLSVPSPSEFGTALRNLHLTVRRGEVLGVGGVAGNGQDELLGVLSGEITTAPDAVKMNGQPIGKLGPTARRKLGLLSAPEERLGHAAAPDMSLTENALLTGSVREGLESNGFLKWGETQSFAERIIEEFDVRTPGPDNAARSLSGGNLQKFVIGREVLQNPDVLVVNQPTWGVDAAAAASIRQAILDLAAKGTAVVCISQDLDELMEISDSFAALNEGRLSAPRETTGLTVDEIGLMMGGAHGMEVAHV</sequence>
<dbReference type="RefSeq" id="WP_108786587.1">
    <property type="nucleotide sequence ID" value="NZ_ONZG01000004.1"/>
</dbReference>
<dbReference type="SMART" id="SM00382">
    <property type="entry name" value="AAA"/>
    <property type="match status" value="1"/>
</dbReference>
<accession>A0A2R8C768</accession>
<keyword evidence="12" id="KW-1185">Reference proteome</keyword>
<dbReference type="InterPro" id="IPR003593">
    <property type="entry name" value="AAA+_ATPase"/>
</dbReference>
<dbReference type="Proteomes" id="UP000244898">
    <property type="component" value="Unassembled WGS sequence"/>
</dbReference>
<keyword evidence="6" id="KW-0547">Nucleotide-binding</keyword>
<evidence type="ECO:0000256" key="2">
    <source>
        <dbReference type="ARBA" id="ARBA00022448"/>
    </source>
</evidence>
<dbReference type="InterPro" id="IPR003439">
    <property type="entry name" value="ABC_transporter-like_ATP-bd"/>
</dbReference>
<evidence type="ECO:0000256" key="8">
    <source>
        <dbReference type="ARBA" id="ARBA00022967"/>
    </source>
</evidence>
<keyword evidence="2" id="KW-0813">Transport</keyword>
<evidence type="ECO:0000256" key="9">
    <source>
        <dbReference type="ARBA" id="ARBA00023136"/>
    </source>
</evidence>
<dbReference type="GO" id="GO:0005886">
    <property type="term" value="C:plasma membrane"/>
    <property type="evidence" value="ECO:0007669"/>
    <property type="project" value="UniProtKB-SubCell"/>
</dbReference>
<dbReference type="SUPFAM" id="SSF52540">
    <property type="entry name" value="P-loop containing nucleoside triphosphate hydrolases"/>
    <property type="match status" value="2"/>
</dbReference>
<comment type="subcellular location">
    <subcellularLocation>
        <location evidence="1">Cell membrane</location>
        <topology evidence="1">Peripheral membrane protein</topology>
    </subcellularLocation>
</comment>